<dbReference type="Proteomes" id="UP000028878">
    <property type="component" value="Unassembled WGS sequence"/>
</dbReference>
<dbReference type="SUPFAM" id="SSF56954">
    <property type="entry name" value="Outer membrane efflux proteins (OEP)"/>
    <property type="match status" value="1"/>
</dbReference>
<evidence type="ECO:0000313" key="3">
    <source>
        <dbReference type="Proteomes" id="UP000028878"/>
    </source>
</evidence>
<proteinExistence type="predicted"/>
<keyword evidence="1" id="KW-0732">Signal</keyword>
<protein>
    <recommendedName>
        <fullName evidence="4">Outer membrane efflux protein</fullName>
    </recommendedName>
</protein>
<evidence type="ECO:0008006" key="4">
    <source>
        <dbReference type="Google" id="ProtNLM"/>
    </source>
</evidence>
<sequence length="368" mass="40068" precursor="true">MKNPLSKHGPSVLVAAVVLSMTAVAGAQTAVEQSSDWKAANEAVGQFKRGHADLLKWEAANGAEAPKDAAAATGFPVPSLEVATRLAWRPHLELQKVLPRLGEANVDRIVQGRWQEVDARHQRRIEGVDEVFEVAAEARRAWLRAVAAKQSVRLQRASLEAAEAATELGRRMVKVGNWSAYQQSRVELGLASERRALQQATVAARQAERTLLHTLQLNGVHERLALPDTLPDLPKRTLSPAELNTELAEIQAQLPRVEQWKAEANFGQALASRDATLSVARGLRDDVMAQRNLIVDESVLQYNGMLKSVWELLTEVQAHAQAQRETIDAVRDYWLADTDLMWVLQGGEPTAFVSPGGAAGGEAAAAGH</sequence>
<feature type="signal peptide" evidence="1">
    <location>
        <begin position="1"/>
        <end position="25"/>
    </location>
</feature>
<keyword evidence="3" id="KW-1185">Reference proteome</keyword>
<gene>
    <name evidence="2" type="ORF">BN948_03703</name>
</gene>
<name>A0A1L1PT93_HYDIT</name>
<dbReference type="AlphaFoldDB" id="A0A1L1PT93"/>
<evidence type="ECO:0000256" key="1">
    <source>
        <dbReference type="SAM" id="SignalP"/>
    </source>
</evidence>
<accession>A0A1L1PT93</accession>
<reference evidence="3" key="1">
    <citation type="submission" date="2014-11" db="EMBL/GenBank/DDBJ databases">
        <title>Draft genome sequence of Hydrogenophaga intermedia S1.</title>
        <authorList>
            <person name="Gan H.M."/>
            <person name="Chew T.H."/>
            <person name="Stolz A."/>
        </authorList>
    </citation>
    <scope>NUCLEOTIDE SEQUENCE [LARGE SCALE GENOMIC DNA]</scope>
    <source>
        <strain evidence="3">S1</strain>
    </source>
</reference>
<dbReference type="RefSeq" id="WP_009515449.1">
    <property type="nucleotide sequence ID" value="NZ_CCAE010000038.1"/>
</dbReference>
<evidence type="ECO:0000313" key="2">
    <source>
        <dbReference type="EMBL" id="CDN89266.1"/>
    </source>
</evidence>
<dbReference type="EMBL" id="CCAE010000038">
    <property type="protein sequence ID" value="CDN89266.1"/>
    <property type="molecule type" value="Genomic_DNA"/>
</dbReference>
<feature type="chain" id="PRO_5009681650" description="Outer membrane efflux protein" evidence="1">
    <location>
        <begin position="26"/>
        <end position="368"/>
    </location>
</feature>
<organism evidence="2 3">
    <name type="scientific">Hydrogenophaga intermedia</name>
    <dbReference type="NCBI Taxonomy" id="65786"/>
    <lineage>
        <taxon>Bacteria</taxon>
        <taxon>Pseudomonadati</taxon>
        <taxon>Pseudomonadota</taxon>
        <taxon>Betaproteobacteria</taxon>
        <taxon>Burkholderiales</taxon>
        <taxon>Comamonadaceae</taxon>
        <taxon>Hydrogenophaga</taxon>
    </lineage>
</organism>
<dbReference type="Gene3D" id="1.20.1600.10">
    <property type="entry name" value="Outer membrane efflux proteins (OEP)"/>
    <property type="match status" value="1"/>
</dbReference>